<sequence length="57" mass="5647">MRAPPAPGTDSSGGVGSTSRESPTASPAIVCVAKQSFGWFRHPSVCPGGFLGVTDAG</sequence>
<keyword evidence="3" id="KW-1185">Reference proteome</keyword>
<dbReference type="AlphaFoldDB" id="A0A5M3MFT8"/>
<organism evidence="2 3">
    <name type="scientific">Coniophora puteana (strain RWD-64-598)</name>
    <name type="common">Brown rot fungus</name>
    <dbReference type="NCBI Taxonomy" id="741705"/>
    <lineage>
        <taxon>Eukaryota</taxon>
        <taxon>Fungi</taxon>
        <taxon>Dikarya</taxon>
        <taxon>Basidiomycota</taxon>
        <taxon>Agaricomycotina</taxon>
        <taxon>Agaricomycetes</taxon>
        <taxon>Agaricomycetidae</taxon>
        <taxon>Boletales</taxon>
        <taxon>Coniophorineae</taxon>
        <taxon>Coniophoraceae</taxon>
        <taxon>Coniophora</taxon>
    </lineage>
</organism>
<dbReference type="Proteomes" id="UP000053558">
    <property type="component" value="Unassembled WGS sequence"/>
</dbReference>
<dbReference type="EMBL" id="JH711584">
    <property type="protein sequence ID" value="EIW77461.1"/>
    <property type="molecule type" value="Genomic_DNA"/>
</dbReference>
<evidence type="ECO:0000313" key="3">
    <source>
        <dbReference type="Proteomes" id="UP000053558"/>
    </source>
</evidence>
<name>A0A5M3MFT8_CONPW</name>
<dbReference type="RefSeq" id="XP_007772824.1">
    <property type="nucleotide sequence ID" value="XM_007774634.1"/>
</dbReference>
<gene>
    <name evidence="2" type="ORF">CONPUDRAFT_84531</name>
</gene>
<accession>A0A5M3MFT8</accession>
<dbReference type="GeneID" id="19210788"/>
<proteinExistence type="predicted"/>
<feature type="region of interest" description="Disordered" evidence="1">
    <location>
        <begin position="1"/>
        <end position="26"/>
    </location>
</feature>
<evidence type="ECO:0000256" key="1">
    <source>
        <dbReference type="SAM" id="MobiDB-lite"/>
    </source>
</evidence>
<comment type="caution">
    <text evidence="2">The sequence shown here is derived from an EMBL/GenBank/DDBJ whole genome shotgun (WGS) entry which is preliminary data.</text>
</comment>
<protein>
    <submittedName>
        <fullName evidence="2">Uncharacterized protein</fullName>
    </submittedName>
</protein>
<dbReference type="KEGG" id="cput:CONPUDRAFT_84531"/>
<reference evidence="3" key="1">
    <citation type="journal article" date="2012" name="Science">
        <title>The Paleozoic origin of enzymatic lignin decomposition reconstructed from 31 fungal genomes.</title>
        <authorList>
            <person name="Floudas D."/>
            <person name="Binder M."/>
            <person name="Riley R."/>
            <person name="Barry K."/>
            <person name="Blanchette R.A."/>
            <person name="Henrissat B."/>
            <person name="Martinez A.T."/>
            <person name="Otillar R."/>
            <person name="Spatafora J.W."/>
            <person name="Yadav J.S."/>
            <person name="Aerts A."/>
            <person name="Benoit I."/>
            <person name="Boyd A."/>
            <person name="Carlson A."/>
            <person name="Copeland A."/>
            <person name="Coutinho P.M."/>
            <person name="de Vries R.P."/>
            <person name="Ferreira P."/>
            <person name="Findley K."/>
            <person name="Foster B."/>
            <person name="Gaskell J."/>
            <person name="Glotzer D."/>
            <person name="Gorecki P."/>
            <person name="Heitman J."/>
            <person name="Hesse C."/>
            <person name="Hori C."/>
            <person name="Igarashi K."/>
            <person name="Jurgens J.A."/>
            <person name="Kallen N."/>
            <person name="Kersten P."/>
            <person name="Kohler A."/>
            <person name="Kuees U."/>
            <person name="Kumar T.K.A."/>
            <person name="Kuo A."/>
            <person name="LaButti K."/>
            <person name="Larrondo L.F."/>
            <person name="Lindquist E."/>
            <person name="Ling A."/>
            <person name="Lombard V."/>
            <person name="Lucas S."/>
            <person name="Lundell T."/>
            <person name="Martin R."/>
            <person name="McLaughlin D.J."/>
            <person name="Morgenstern I."/>
            <person name="Morin E."/>
            <person name="Murat C."/>
            <person name="Nagy L.G."/>
            <person name="Nolan M."/>
            <person name="Ohm R.A."/>
            <person name="Patyshakuliyeva A."/>
            <person name="Rokas A."/>
            <person name="Ruiz-Duenas F.J."/>
            <person name="Sabat G."/>
            <person name="Salamov A."/>
            <person name="Samejima M."/>
            <person name="Schmutz J."/>
            <person name="Slot J.C."/>
            <person name="St John F."/>
            <person name="Stenlid J."/>
            <person name="Sun H."/>
            <person name="Sun S."/>
            <person name="Syed K."/>
            <person name="Tsang A."/>
            <person name="Wiebenga A."/>
            <person name="Young D."/>
            <person name="Pisabarro A."/>
            <person name="Eastwood D.C."/>
            <person name="Martin F."/>
            <person name="Cullen D."/>
            <person name="Grigoriev I.V."/>
            <person name="Hibbett D.S."/>
        </authorList>
    </citation>
    <scope>NUCLEOTIDE SEQUENCE [LARGE SCALE GENOMIC DNA]</scope>
    <source>
        <strain evidence="3">RWD-64-598 SS2</strain>
    </source>
</reference>
<evidence type="ECO:0000313" key="2">
    <source>
        <dbReference type="EMBL" id="EIW77461.1"/>
    </source>
</evidence>